<dbReference type="PROSITE" id="PS51444">
    <property type="entry name" value="FH2"/>
    <property type="match status" value="1"/>
</dbReference>
<evidence type="ECO:0000313" key="4">
    <source>
        <dbReference type="Proteomes" id="UP001303046"/>
    </source>
</evidence>
<name>A0ABR1E6H6_NECAM</name>
<dbReference type="Proteomes" id="UP001303046">
    <property type="component" value="Unassembled WGS sequence"/>
</dbReference>
<feature type="region of interest" description="Disordered" evidence="1">
    <location>
        <begin position="419"/>
        <end position="442"/>
    </location>
</feature>
<feature type="compositionally biased region" description="Basic residues" evidence="1">
    <location>
        <begin position="467"/>
        <end position="479"/>
    </location>
</feature>
<sequence length="1144" mass="126154">MQLRVCKSEIGCEFTDSEWSCGWEFGESNSSIRLTDHHSRFRMRHKTKKKKTRNENSDIPLAASPSCSTIFEESLSMIDKENYENSIFFPNGDIYNESALVSSSVCVVKGEEAVSPAKVLGEGKPKNTENQQAEEDVKSVNSVDSNGFTYQTANDEEDRSSIGSMNSELRNSRLSVLLSETTQKKFTTKNHHPRSGRDSSALSCERKKRIFRDPVRVLPDVMVESNDHRSLRDVVSSFGDVNTSEDQRALDLSIINKTIEDNTSYLSRICMRNDLMSLGVLKGVALVSGTKHPALSRELRRLVESETRDLVIQDPPKETLDHRSAVDLLFDWFDSSEDFNEQFRKYQFLHNLAECQSMSAAKWDHLMDAVSRVLGIETVIMRRGRSDTKKENTAGRRPYSDILNVRMEDGVPVREDCANQLSSASTSPAPSDPDPDEKTSVTVATARRISLECDSLDLKTNAPMPKIKTRPRSVSRTRATRLALIPPNEREAKPSSDLPQTENDPSVETSYGEFVPTSDGDPPSPIPPPPSPPIQGLRSQSFSVSFVTAISPAKCRQSKPSDSIAPPSPTLLLSPPDFLPEDTLASDNHSSVEQPPAITNAPPAPPPPPSGFLEKPSLSIACLTDDSYQPGPSTVSVSSSCAVVDEPTLVASSPSTSPVQCFSTNSAPPPPAPPPPPPPPPGLFTGGHAPPPPPPPPPGIFSKSSSSGLSLSPSCAARSDEVYPKKKKTYTLLWQAVSQQAITNVHTVWNEYSRPEFRAEERDQVQMLFERTEPTTLSRFSSERRSLRERSKSDVAFDLPQQKALNLEIVLAKLRPLTVMDLIARLETTSMDGISTDLLCSLVKYFPTDEEMLMYKNALRENVKRSCDILCWEAARRPTLKMRAELAIAREQILSDFARHAESTERIRTACDALRSPILVHLLHKCLQYGNYINQGTALSKAVGFKLSSLPAILSAKGKQKNVPNLRLVDLLAQFVEFDTIALENVISSLQAAKSITLGDVETASKELNASVSRLKQQLNSRGSEDAALLEAYQPFLESANASGLSLVVDLQSLRATENSMQLFLCANSMKLEEIITTAADALTMLAKSIKDRAAVKMRSSSVSMSAGRQTAGRERFTMHRRSLQPNRPTVETMRQMFLEAANQ</sequence>
<proteinExistence type="predicted"/>
<feature type="region of interest" description="Disordered" evidence="1">
    <location>
        <begin position="456"/>
        <end position="540"/>
    </location>
</feature>
<evidence type="ECO:0000259" key="2">
    <source>
        <dbReference type="PROSITE" id="PS51444"/>
    </source>
</evidence>
<feature type="compositionally biased region" description="Polar residues" evidence="1">
    <location>
        <begin position="497"/>
        <end position="509"/>
    </location>
</feature>
<keyword evidence="4" id="KW-1185">Reference proteome</keyword>
<feature type="compositionally biased region" description="Pro residues" evidence="1">
    <location>
        <begin position="522"/>
        <end position="533"/>
    </location>
</feature>
<evidence type="ECO:0000313" key="3">
    <source>
        <dbReference type="EMBL" id="KAK6758256.1"/>
    </source>
</evidence>
<dbReference type="SUPFAM" id="SSF101447">
    <property type="entry name" value="Formin homology 2 domain (FH2 domain)"/>
    <property type="match status" value="1"/>
</dbReference>
<dbReference type="Pfam" id="PF02181">
    <property type="entry name" value="FH2"/>
    <property type="match status" value="1"/>
</dbReference>
<feature type="domain" description="FH2" evidence="2">
    <location>
        <begin position="719"/>
        <end position="1112"/>
    </location>
</feature>
<dbReference type="Gene3D" id="1.20.58.2220">
    <property type="entry name" value="Formin, FH2 domain"/>
    <property type="match status" value="1"/>
</dbReference>
<evidence type="ECO:0000256" key="1">
    <source>
        <dbReference type="SAM" id="MobiDB-lite"/>
    </source>
</evidence>
<feature type="compositionally biased region" description="Polar residues" evidence="1">
    <location>
        <begin position="650"/>
        <end position="666"/>
    </location>
</feature>
<reference evidence="3 4" key="1">
    <citation type="submission" date="2023-08" db="EMBL/GenBank/DDBJ databases">
        <title>A Necator americanus chromosomal reference genome.</title>
        <authorList>
            <person name="Ilik V."/>
            <person name="Petrzelkova K.J."/>
            <person name="Pardy F."/>
            <person name="Fuh T."/>
            <person name="Niatou-Singa F.S."/>
            <person name="Gouil Q."/>
            <person name="Baker L."/>
            <person name="Ritchie M.E."/>
            <person name="Jex A.R."/>
            <person name="Gazzola D."/>
            <person name="Li H."/>
            <person name="Toshio Fujiwara R."/>
            <person name="Zhan B."/>
            <person name="Aroian R.V."/>
            <person name="Pafco B."/>
            <person name="Schwarz E.M."/>
        </authorList>
    </citation>
    <scope>NUCLEOTIDE SEQUENCE [LARGE SCALE GENOMIC DNA]</scope>
    <source>
        <strain evidence="3 4">Aroian</strain>
        <tissue evidence="3">Whole animal</tissue>
    </source>
</reference>
<feature type="region of interest" description="Disordered" evidence="1">
    <location>
        <begin position="182"/>
        <end position="203"/>
    </location>
</feature>
<feature type="compositionally biased region" description="Polar residues" evidence="1">
    <location>
        <begin position="139"/>
        <end position="153"/>
    </location>
</feature>
<gene>
    <name evidence="3" type="primary">Necator_chrV.g20630</name>
    <name evidence="3" type="ORF">RB195_015837</name>
</gene>
<feature type="compositionally biased region" description="Pro residues" evidence="1">
    <location>
        <begin position="667"/>
        <end position="682"/>
    </location>
</feature>
<protein>
    <recommendedName>
        <fullName evidence="2">FH2 domain-containing protein</fullName>
    </recommendedName>
</protein>
<feature type="region of interest" description="Disordered" evidence="1">
    <location>
        <begin position="118"/>
        <end position="166"/>
    </location>
</feature>
<dbReference type="InterPro" id="IPR042201">
    <property type="entry name" value="FH2_Formin_sf"/>
</dbReference>
<feature type="region of interest" description="Disordered" evidence="1">
    <location>
        <begin position="650"/>
        <end position="714"/>
    </location>
</feature>
<feature type="region of interest" description="Disordered" evidence="1">
    <location>
        <begin position="553"/>
        <end position="618"/>
    </location>
</feature>
<dbReference type="SMART" id="SM00498">
    <property type="entry name" value="FH2"/>
    <property type="match status" value="1"/>
</dbReference>
<dbReference type="PANTHER" id="PTHR45733">
    <property type="entry name" value="FORMIN-J"/>
    <property type="match status" value="1"/>
</dbReference>
<comment type="caution">
    <text evidence="3">The sequence shown here is derived from an EMBL/GenBank/DDBJ whole genome shotgun (WGS) entry which is preliminary data.</text>
</comment>
<dbReference type="InterPro" id="IPR051144">
    <property type="entry name" value="Formin_homology_domain"/>
</dbReference>
<organism evidence="3 4">
    <name type="scientific">Necator americanus</name>
    <name type="common">Human hookworm</name>
    <dbReference type="NCBI Taxonomy" id="51031"/>
    <lineage>
        <taxon>Eukaryota</taxon>
        <taxon>Metazoa</taxon>
        <taxon>Ecdysozoa</taxon>
        <taxon>Nematoda</taxon>
        <taxon>Chromadorea</taxon>
        <taxon>Rhabditida</taxon>
        <taxon>Rhabditina</taxon>
        <taxon>Rhabditomorpha</taxon>
        <taxon>Strongyloidea</taxon>
        <taxon>Ancylostomatidae</taxon>
        <taxon>Bunostominae</taxon>
        <taxon>Necator</taxon>
    </lineage>
</organism>
<dbReference type="InterPro" id="IPR015425">
    <property type="entry name" value="FH2_Formin"/>
</dbReference>
<dbReference type="EMBL" id="JAVFWL010000005">
    <property type="protein sequence ID" value="KAK6758256.1"/>
    <property type="molecule type" value="Genomic_DNA"/>
</dbReference>
<feature type="compositionally biased region" description="Low complexity" evidence="1">
    <location>
        <begin position="700"/>
        <end position="714"/>
    </location>
</feature>
<accession>A0ABR1E6H6</accession>
<feature type="compositionally biased region" description="Pro residues" evidence="1">
    <location>
        <begin position="689"/>
        <end position="699"/>
    </location>
</feature>